<dbReference type="PANTHER" id="PTHR24126:SF14">
    <property type="entry name" value="ANK_REP_REGION DOMAIN-CONTAINING PROTEIN"/>
    <property type="match status" value="1"/>
</dbReference>
<feature type="coiled-coil region" evidence="4">
    <location>
        <begin position="365"/>
        <end position="392"/>
    </location>
</feature>
<feature type="repeat" description="ANK" evidence="3">
    <location>
        <begin position="43"/>
        <end position="77"/>
    </location>
</feature>
<evidence type="ECO:0000313" key="5">
    <source>
        <dbReference type="EMBL" id="AVP87782.1"/>
    </source>
</evidence>
<keyword evidence="6" id="KW-1185">Reference proteome</keyword>
<dbReference type="AlphaFoldDB" id="A0A2P1P930"/>
<evidence type="ECO:0000256" key="2">
    <source>
        <dbReference type="ARBA" id="ARBA00023043"/>
    </source>
</evidence>
<dbReference type="RefSeq" id="WP_158706859.1">
    <property type="nucleotide sequence ID" value="NZ_CP027845.1"/>
</dbReference>
<dbReference type="PANTHER" id="PTHR24126">
    <property type="entry name" value="ANKYRIN REPEAT, PH AND SEC7 DOMAIN CONTAINING PROTEIN SECG-RELATED"/>
    <property type="match status" value="1"/>
</dbReference>
<evidence type="ECO:0000256" key="3">
    <source>
        <dbReference type="PROSITE-ProRule" id="PRU00023"/>
    </source>
</evidence>
<keyword evidence="2 3" id="KW-0040">ANK repeat</keyword>
<accession>A0A2P1P930</accession>
<gene>
    <name evidence="5" type="ORF">phytr_8500</name>
</gene>
<dbReference type="Gene3D" id="1.25.40.20">
    <property type="entry name" value="Ankyrin repeat-containing domain"/>
    <property type="match status" value="1"/>
</dbReference>
<dbReference type="InterPro" id="IPR036770">
    <property type="entry name" value="Ankyrin_rpt-contain_sf"/>
</dbReference>
<sequence>MTNIMNTLPTNSPIIKAAKEGNVSALQEQLRQNPEDVNICDQNGYALLHHVMRHKEKAQELINLLLDFGANIDITDQKGRTSVVHALIYDNPLALKTLIAKGADIFIPDHLKTTPIFHATINHTTPKILKILLQNGALNLEKDPSCKTLLHDTSVTLTKYQSQMLQNVSEYNFQNNKKIFLLSQAVNYLIAYGQPIDMKDINLISYLTNHFSTLACCLSIEEPLITLSTLSKLSLTFAEYIQNTQELDKNKVDIVLSLDRLFEFLPPHNLPPFVTKAKNEVLKEAAKKDYFTQTIVKTKQEKIHLFLDTDHEMGLSQKSFSSPLKSLPSFIQHKLDIKENLPSFLQEMKQLYSDLFNLDHLDMYQHSFDNTLEEIEQTAKQLETDLMSQTYNKYFETESLEMSISGNVIDDIKPA</sequence>
<dbReference type="SMART" id="SM00248">
    <property type="entry name" value="ANK"/>
    <property type="match status" value="4"/>
</dbReference>
<keyword evidence="4" id="KW-0175">Coiled coil</keyword>
<dbReference type="EMBL" id="CP027845">
    <property type="protein sequence ID" value="AVP87782.1"/>
    <property type="molecule type" value="Genomic_DNA"/>
</dbReference>
<reference evidence="5 6" key="1">
    <citation type="submission" date="2018-03" db="EMBL/GenBank/DDBJ databases">
        <title>A gene transfer event suggests a long-term partnership between eustigmatophyte algae and a novel lineage of endosymbiotic bacteria.</title>
        <authorList>
            <person name="Yurchenko T."/>
            <person name="Sevcikova T."/>
            <person name="Pribyl P."/>
            <person name="El Karkouri K."/>
            <person name="Klimes V."/>
            <person name="Amaral R."/>
            <person name="Zbrankova V."/>
            <person name="Kim E."/>
            <person name="Raoult D."/>
            <person name="Santos L.M.A."/>
            <person name="Elias M."/>
        </authorList>
    </citation>
    <scope>NUCLEOTIDE SEQUENCE [LARGE SCALE GENOMIC DNA]</scope>
    <source>
        <strain evidence="5">CCALA 838</strain>
    </source>
</reference>
<evidence type="ECO:0000256" key="4">
    <source>
        <dbReference type="SAM" id="Coils"/>
    </source>
</evidence>
<evidence type="ECO:0000256" key="1">
    <source>
        <dbReference type="ARBA" id="ARBA00022737"/>
    </source>
</evidence>
<dbReference type="InterPro" id="IPR002110">
    <property type="entry name" value="Ankyrin_rpt"/>
</dbReference>
<organism evidence="5 6">
    <name type="scientific">Candidatus Phycorickettsia trachydisci</name>
    <dbReference type="NCBI Taxonomy" id="2115978"/>
    <lineage>
        <taxon>Bacteria</taxon>
        <taxon>Pseudomonadati</taxon>
        <taxon>Pseudomonadota</taxon>
        <taxon>Alphaproteobacteria</taxon>
        <taxon>Rickettsiales</taxon>
        <taxon>Rickettsiaceae</taxon>
        <taxon>Candidatus Phycorickettsia</taxon>
    </lineage>
</organism>
<keyword evidence="1" id="KW-0677">Repeat</keyword>
<dbReference type="SUPFAM" id="SSF48403">
    <property type="entry name" value="Ankyrin repeat"/>
    <property type="match status" value="1"/>
</dbReference>
<dbReference type="PROSITE" id="PS50088">
    <property type="entry name" value="ANK_REPEAT"/>
    <property type="match status" value="1"/>
</dbReference>
<dbReference type="OrthoDB" id="7163277at2"/>
<proteinExistence type="predicted"/>
<dbReference type="Pfam" id="PF12796">
    <property type="entry name" value="Ank_2"/>
    <property type="match status" value="1"/>
</dbReference>
<dbReference type="KEGG" id="ptc:phytr_8500"/>
<name>A0A2P1P930_9RICK</name>
<protein>
    <submittedName>
        <fullName evidence="5">ANK repeat containing protein</fullName>
    </submittedName>
</protein>
<dbReference type="PROSITE" id="PS50297">
    <property type="entry name" value="ANK_REP_REGION"/>
    <property type="match status" value="1"/>
</dbReference>
<dbReference type="Proteomes" id="UP000241762">
    <property type="component" value="Chromosome"/>
</dbReference>
<evidence type="ECO:0000313" key="6">
    <source>
        <dbReference type="Proteomes" id="UP000241762"/>
    </source>
</evidence>